<dbReference type="EMBL" id="JACIFD010000017">
    <property type="protein sequence ID" value="MBB4072173.1"/>
    <property type="molecule type" value="Genomic_DNA"/>
</dbReference>
<accession>A0A840DKD8</accession>
<feature type="transmembrane region" description="Helical" evidence="1">
    <location>
        <begin position="45"/>
        <end position="70"/>
    </location>
</feature>
<comment type="caution">
    <text evidence="2">The sequence shown here is derived from an EMBL/GenBank/DDBJ whole genome shotgun (WGS) entry which is preliminary data.</text>
</comment>
<dbReference type="NCBIfam" id="NF046117">
    <property type="entry name" value="SCO4848_fam"/>
    <property type="match status" value="1"/>
</dbReference>
<dbReference type="RefSeq" id="WP_183305048.1">
    <property type="nucleotide sequence ID" value="NZ_JACIFD010000017.1"/>
</dbReference>
<organism evidence="2 3">
    <name type="scientific">Canibacter oris</name>
    <dbReference type="NCBI Taxonomy" id="1365628"/>
    <lineage>
        <taxon>Bacteria</taxon>
        <taxon>Bacillati</taxon>
        <taxon>Actinomycetota</taxon>
        <taxon>Actinomycetes</taxon>
        <taxon>Micrococcales</taxon>
        <taxon>Microbacteriaceae</taxon>
        <taxon>Canibacter</taxon>
    </lineage>
</organism>
<keyword evidence="3" id="KW-1185">Reference proteome</keyword>
<dbReference type="Pfam" id="PF26606">
    <property type="entry name" value="SCO4848"/>
    <property type="match status" value="1"/>
</dbReference>
<protein>
    <submittedName>
        <fullName evidence="2">Putative Tic20 family protein</fullName>
    </submittedName>
</protein>
<evidence type="ECO:0000313" key="2">
    <source>
        <dbReference type="EMBL" id="MBB4072173.1"/>
    </source>
</evidence>
<evidence type="ECO:0000256" key="1">
    <source>
        <dbReference type="SAM" id="Phobius"/>
    </source>
</evidence>
<dbReference type="Proteomes" id="UP000571183">
    <property type="component" value="Unassembled WGS sequence"/>
</dbReference>
<keyword evidence="1" id="KW-0472">Membrane</keyword>
<name>A0A840DKD8_9MICO</name>
<evidence type="ECO:0000313" key="3">
    <source>
        <dbReference type="Proteomes" id="UP000571183"/>
    </source>
</evidence>
<dbReference type="AlphaFoldDB" id="A0A840DKD8"/>
<keyword evidence="1" id="KW-1133">Transmembrane helix</keyword>
<feature type="transmembrane region" description="Helical" evidence="1">
    <location>
        <begin position="6"/>
        <end position="24"/>
    </location>
</feature>
<dbReference type="InterPro" id="IPR058061">
    <property type="entry name" value="SCO4848-like"/>
</dbReference>
<gene>
    <name evidence="2" type="ORF">F5897_001502</name>
</gene>
<sequence>MDTMLIVLLFLNAAFNVIVWPPFLRRVRQDERAFDAQGKATRFYTVHLILIILALCLGVASFVAALAALLV</sequence>
<reference evidence="2" key="1">
    <citation type="submission" date="2020-08" db="EMBL/GenBank/DDBJ databases">
        <title>Sequencing the genomes of 1000 actinobacteria strains.</title>
        <authorList>
            <person name="Klenk H.-P."/>
        </authorList>
    </citation>
    <scope>NUCLEOTIDE SEQUENCE [LARGE SCALE GENOMIC DNA]</scope>
    <source>
        <strain evidence="2">DSM 27064</strain>
    </source>
</reference>
<proteinExistence type="predicted"/>
<keyword evidence="1" id="KW-0812">Transmembrane</keyword>